<protein>
    <submittedName>
        <fullName evidence="2">Uncharacterized protein</fullName>
    </submittedName>
</protein>
<keyword evidence="3" id="KW-1185">Reference proteome</keyword>
<name>A0A1S2QHX1_9ACTN</name>
<proteinExistence type="predicted"/>
<comment type="caution">
    <text evidence="2">The sequence shown here is derived from an EMBL/GenBank/DDBJ whole genome shotgun (WGS) entry which is preliminary data.</text>
</comment>
<sequence length="76" mass="7879">MFRARSGTGEQQRGRRGVHTVASRKVGSVGSAVTAGLRVCSARAMVSESPRVTKSTPGRIPAAVAQRVAPVGMPYA</sequence>
<evidence type="ECO:0000313" key="3">
    <source>
        <dbReference type="Proteomes" id="UP000179642"/>
    </source>
</evidence>
<gene>
    <name evidence="2" type="ORF">BIV23_10525</name>
</gene>
<dbReference type="AlphaFoldDB" id="A0A1S2QHX1"/>
<evidence type="ECO:0000313" key="2">
    <source>
        <dbReference type="EMBL" id="OIK05752.1"/>
    </source>
</evidence>
<evidence type="ECO:0000256" key="1">
    <source>
        <dbReference type="SAM" id="MobiDB-lite"/>
    </source>
</evidence>
<dbReference type="Proteomes" id="UP000179642">
    <property type="component" value="Unassembled WGS sequence"/>
</dbReference>
<dbReference type="EMBL" id="MLYO01000018">
    <property type="protein sequence ID" value="OIK05752.1"/>
    <property type="molecule type" value="Genomic_DNA"/>
</dbReference>
<feature type="region of interest" description="Disordered" evidence="1">
    <location>
        <begin position="1"/>
        <end position="22"/>
    </location>
</feature>
<accession>A0A1S2QHX1</accession>
<organism evidence="2 3">
    <name type="scientific">Streptomyces monashensis</name>
    <dbReference type="NCBI Taxonomy" id="1678012"/>
    <lineage>
        <taxon>Bacteria</taxon>
        <taxon>Bacillati</taxon>
        <taxon>Actinomycetota</taxon>
        <taxon>Actinomycetes</taxon>
        <taxon>Kitasatosporales</taxon>
        <taxon>Streptomycetaceae</taxon>
        <taxon>Streptomyces</taxon>
    </lineage>
</organism>
<reference evidence="2 3" key="1">
    <citation type="submission" date="2016-10" db="EMBL/GenBank/DDBJ databases">
        <title>Genome sequence of Streptomyces sp. MUSC 1.</title>
        <authorList>
            <person name="Lee L.-H."/>
            <person name="Ser H.-L."/>
            <person name="Law J.W.-F."/>
        </authorList>
    </citation>
    <scope>NUCLEOTIDE SEQUENCE [LARGE SCALE GENOMIC DNA]</scope>
    <source>
        <strain evidence="2 3">MUSC 1</strain>
    </source>
</reference>